<sequence>MSPPPPHCDRHSIRTAIGITMLSRTQLDLSCTTMHPHSCRRRREYLHTRRGYRSGFPIHCRGREIEWEEISFIAEDIFGEISLRVSIHRRLPGIRPCNSDDKMVNMMGKKRRIENMEREKERETERREKEGRMPNYQGYRI</sequence>
<evidence type="ECO:0000256" key="1">
    <source>
        <dbReference type="SAM" id="MobiDB-lite"/>
    </source>
</evidence>
<dbReference type="AlphaFoldDB" id="A0AA88A9L5"/>
<evidence type="ECO:0000313" key="3">
    <source>
        <dbReference type="Proteomes" id="UP001187192"/>
    </source>
</evidence>
<dbReference type="Proteomes" id="UP001187192">
    <property type="component" value="Unassembled WGS sequence"/>
</dbReference>
<feature type="compositionally biased region" description="Basic and acidic residues" evidence="1">
    <location>
        <begin position="113"/>
        <end position="132"/>
    </location>
</feature>
<reference evidence="2" key="1">
    <citation type="submission" date="2023-07" db="EMBL/GenBank/DDBJ databases">
        <title>draft genome sequence of fig (Ficus carica).</title>
        <authorList>
            <person name="Takahashi T."/>
            <person name="Nishimura K."/>
        </authorList>
    </citation>
    <scope>NUCLEOTIDE SEQUENCE</scope>
</reference>
<dbReference type="EMBL" id="BTGU01000026">
    <property type="protein sequence ID" value="GMN47730.1"/>
    <property type="molecule type" value="Genomic_DNA"/>
</dbReference>
<organism evidence="2 3">
    <name type="scientific">Ficus carica</name>
    <name type="common">Common fig</name>
    <dbReference type="NCBI Taxonomy" id="3494"/>
    <lineage>
        <taxon>Eukaryota</taxon>
        <taxon>Viridiplantae</taxon>
        <taxon>Streptophyta</taxon>
        <taxon>Embryophyta</taxon>
        <taxon>Tracheophyta</taxon>
        <taxon>Spermatophyta</taxon>
        <taxon>Magnoliopsida</taxon>
        <taxon>eudicotyledons</taxon>
        <taxon>Gunneridae</taxon>
        <taxon>Pentapetalae</taxon>
        <taxon>rosids</taxon>
        <taxon>fabids</taxon>
        <taxon>Rosales</taxon>
        <taxon>Moraceae</taxon>
        <taxon>Ficeae</taxon>
        <taxon>Ficus</taxon>
    </lineage>
</organism>
<keyword evidence="3" id="KW-1185">Reference proteome</keyword>
<evidence type="ECO:0000313" key="2">
    <source>
        <dbReference type="EMBL" id="GMN47730.1"/>
    </source>
</evidence>
<comment type="caution">
    <text evidence="2">The sequence shown here is derived from an EMBL/GenBank/DDBJ whole genome shotgun (WGS) entry which is preliminary data.</text>
</comment>
<accession>A0AA88A9L5</accession>
<gene>
    <name evidence="2" type="ORF">TIFTF001_016904</name>
</gene>
<proteinExistence type="predicted"/>
<feature type="region of interest" description="Disordered" evidence="1">
    <location>
        <begin position="112"/>
        <end position="141"/>
    </location>
</feature>
<name>A0AA88A9L5_FICCA</name>
<protein>
    <submittedName>
        <fullName evidence="2">Uncharacterized protein</fullName>
    </submittedName>
</protein>